<dbReference type="EMBL" id="RDQO01000002">
    <property type="protein sequence ID" value="RMX06935.1"/>
    <property type="molecule type" value="Genomic_DNA"/>
</dbReference>
<dbReference type="AlphaFoldDB" id="A0A3M6QV95"/>
<reference evidence="1 2" key="1">
    <citation type="submission" date="2018-10" db="EMBL/GenBank/DDBJ databases">
        <title>Draft genome of Cortibacter populi DSM10536.</title>
        <authorList>
            <person name="Bernier A.-M."/>
            <person name="Bernard K."/>
        </authorList>
    </citation>
    <scope>NUCLEOTIDE SEQUENCE [LARGE SCALE GENOMIC DNA]</scope>
    <source>
        <strain evidence="1 2">DSM 105136</strain>
    </source>
</reference>
<sequence length="91" mass="10572">MRDHGAETDFDQQLIACINAMCQNDAMGQTLAFLRNDGKLHMRHINTLDLLGPGLDRYEMVLFDGGNSHGDRWKHVFFPAQRMHYFVYEDL</sequence>
<dbReference type="OrthoDB" id="6888555at2"/>
<protein>
    <submittedName>
        <fullName evidence="1">Uridylate kinase</fullName>
    </submittedName>
</protein>
<keyword evidence="1" id="KW-0808">Transferase</keyword>
<evidence type="ECO:0000313" key="2">
    <source>
        <dbReference type="Proteomes" id="UP000278006"/>
    </source>
</evidence>
<dbReference type="Proteomes" id="UP000278006">
    <property type="component" value="Unassembled WGS sequence"/>
</dbReference>
<dbReference type="GO" id="GO:0016301">
    <property type="term" value="F:kinase activity"/>
    <property type="evidence" value="ECO:0007669"/>
    <property type="project" value="UniProtKB-KW"/>
</dbReference>
<keyword evidence="1" id="KW-0418">Kinase</keyword>
<organism evidence="1 2">
    <name type="scientific">Corticibacter populi</name>
    <dbReference type="NCBI Taxonomy" id="1550736"/>
    <lineage>
        <taxon>Bacteria</taxon>
        <taxon>Pseudomonadati</taxon>
        <taxon>Pseudomonadota</taxon>
        <taxon>Betaproteobacteria</taxon>
        <taxon>Burkholderiales</taxon>
        <taxon>Comamonadaceae</taxon>
        <taxon>Corticibacter</taxon>
    </lineage>
</organism>
<dbReference type="RefSeq" id="WP_122229011.1">
    <property type="nucleotide sequence ID" value="NZ_RDQO01000002.1"/>
</dbReference>
<evidence type="ECO:0000313" key="1">
    <source>
        <dbReference type="EMBL" id="RMX06935.1"/>
    </source>
</evidence>
<comment type="caution">
    <text evidence="1">The sequence shown here is derived from an EMBL/GenBank/DDBJ whole genome shotgun (WGS) entry which is preliminary data.</text>
</comment>
<accession>A0A3M6QV95</accession>
<name>A0A3M6QV95_9BURK</name>
<proteinExistence type="predicted"/>
<keyword evidence="2" id="KW-1185">Reference proteome</keyword>
<gene>
    <name evidence="1" type="ORF">D8I35_09935</name>
</gene>